<sequence>MEEIRVRQDYPLSLDQRVERAKCFKQAKGQLEAKLKAIRSYFNSPHAPAHNGPPSCDRCNTRHRRLAEAIHDFYQEHQPYLDDEYFRDLEMALNNPRGPQLSDMHDAYQKQVHKLLKADLCAPEPMDDPLLVEHKQSIAQKFDSSMETQSIIDEYIAGQRSALSNPSAVNLINALQVVTTPEQRAQAYIDYYCRAQPKDLPQQKNFKAKYVRLFEQLTPHDTVVSAMRAEADDVQANKVFDLRQQLGEMQMAFSAHLKNKAKRAEKDRRMNDRGVSPRLVSCTLEDCPIDINVLMEETIQCAICEWLDHKGVSRGRFHYCSVEHAEEDFDNHERQEHQCCMGTRCLYHPEIGPEGESRVDGTELCGICYDCENHEVVSYFCSEECYRTNLDFHRDEIHYGRNIPNMAQTLLLYSPAADMEIVDHPKPPI</sequence>
<dbReference type="EMBL" id="MU251853">
    <property type="protein sequence ID" value="KAG9228844.1"/>
    <property type="molecule type" value="Genomic_DNA"/>
</dbReference>
<keyword evidence="2" id="KW-1185">Reference proteome</keyword>
<accession>A0A9P7Y819</accession>
<name>A0A9P7Y819_9HELO</name>
<organism evidence="1 2">
    <name type="scientific">Amylocarpus encephaloides</name>
    <dbReference type="NCBI Taxonomy" id="45428"/>
    <lineage>
        <taxon>Eukaryota</taxon>
        <taxon>Fungi</taxon>
        <taxon>Dikarya</taxon>
        <taxon>Ascomycota</taxon>
        <taxon>Pezizomycotina</taxon>
        <taxon>Leotiomycetes</taxon>
        <taxon>Helotiales</taxon>
        <taxon>Helotiales incertae sedis</taxon>
        <taxon>Amylocarpus</taxon>
    </lineage>
</organism>
<dbReference type="OrthoDB" id="3433981at2759"/>
<protein>
    <submittedName>
        <fullName evidence="1">Uncharacterized protein</fullName>
    </submittedName>
</protein>
<gene>
    <name evidence="1" type="ORF">BJ875DRAFT_547435</name>
</gene>
<comment type="caution">
    <text evidence="1">The sequence shown here is derived from an EMBL/GenBank/DDBJ whole genome shotgun (WGS) entry which is preliminary data.</text>
</comment>
<dbReference type="Proteomes" id="UP000824998">
    <property type="component" value="Unassembled WGS sequence"/>
</dbReference>
<evidence type="ECO:0000313" key="1">
    <source>
        <dbReference type="EMBL" id="KAG9228844.1"/>
    </source>
</evidence>
<evidence type="ECO:0000313" key="2">
    <source>
        <dbReference type="Proteomes" id="UP000824998"/>
    </source>
</evidence>
<reference evidence="1" key="1">
    <citation type="journal article" date="2021" name="IMA Fungus">
        <title>Genomic characterization of three marine fungi, including Emericellopsis atlantica sp. nov. with signatures of a generalist lifestyle and marine biomass degradation.</title>
        <authorList>
            <person name="Hagestad O.C."/>
            <person name="Hou L."/>
            <person name="Andersen J.H."/>
            <person name="Hansen E.H."/>
            <person name="Altermark B."/>
            <person name="Li C."/>
            <person name="Kuhnert E."/>
            <person name="Cox R.J."/>
            <person name="Crous P.W."/>
            <person name="Spatafora J.W."/>
            <person name="Lail K."/>
            <person name="Amirebrahimi M."/>
            <person name="Lipzen A."/>
            <person name="Pangilinan J."/>
            <person name="Andreopoulos W."/>
            <person name="Hayes R.D."/>
            <person name="Ng V."/>
            <person name="Grigoriev I.V."/>
            <person name="Jackson S.A."/>
            <person name="Sutton T.D.S."/>
            <person name="Dobson A.D.W."/>
            <person name="Rama T."/>
        </authorList>
    </citation>
    <scope>NUCLEOTIDE SEQUENCE</scope>
    <source>
        <strain evidence="1">TRa018bII</strain>
    </source>
</reference>
<dbReference type="AlphaFoldDB" id="A0A9P7Y819"/>
<proteinExistence type="predicted"/>